<dbReference type="InterPro" id="IPR017703">
    <property type="entry name" value="YgfZ/GCV_T_CS"/>
</dbReference>
<sequence>MVPTTLRDRSIVRVGGPEARPFLQGLLTQDVLTLAQGAPRYAGLLSPQGKALFDMILWADSAGGEDVLIDCEAARADALVKRLSLYRLRRPVTLTIEPALAVHWSADPHADAAPDPRHPALGWRWLALAGEGDASEAFRACRLGQGISEGAAELGEDKTLWLECNAEELNGVDYAKGCYIGQENTARMHYRNKVNRRLVVVPLDQSDEARRRIAWPALGLATDHRPVDTLDSLSLPDWLSSALSQTTD</sequence>
<dbReference type="NCBIfam" id="TIGR03317">
    <property type="entry name" value="ygfZ_signature"/>
    <property type="match status" value="1"/>
</dbReference>
<proteinExistence type="predicted"/>
<dbReference type="SUPFAM" id="SSF103025">
    <property type="entry name" value="Folate-binding domain"/>
    <property type="match status" value="1"/>
</dbReference>
<protein>
    <recommendedName>
        <fullName evidence="4">Folate-binding protein YgfZ</fullName>
    </recommendedName>
</protein>
<dbReference type="Gene3D" id="3.30.1360.120">
    <property type="entry name" value="Probable tRNA modification gtpase trme, domain 1"/>
    <property type="match status" value="2"/>
</dbReference>
<dbReference type="PANTHER" id="PTHR22602:SF0">
    <property type="entry name" value="TRANSFERASE CAF17, MITOCHONDRIAL-RELATED"/>
    <property type="match status" value="1"/>
</dbReference>
<evidence type="ECO:0008006" key="4">
    <source>
        <dbReference type="Google" id="ProtNLM"/>
    </source>
</evidence>
<dbReference type="Proteomes" id="UP001138540">
    <property type="component" value="Unassembled WGS sequence"/>
</dbReference>
<evidence type="ECO:0000256" key="1">
    <source>
        <dbReference type="ARBA" id="ARBA00022946"/>
    </source>
</evidence>
<dbReference type="InterPro" id="IPR045179">
    <property type="entry name" value="YgfZ/GcvT"/>
</dbReference>
<dbReference type="RefSeq" id="WP_184156269.1">
    <property type="nucleotide sequence ID" value="NZ_JACHKA010000001.1"/>
</dbReference>
<dbReference type="EMBL" id="JACHKA010000001">
    <property type="protein sequence ID" value="MBB5987673.1"/>
    <property type="molecule type" value="Genomic_DNA"/>
</dbReference>
<comment type="caution">
    <text evidence="2">The sequence shown here is derived from an EMBL/GenBank/DDBJ whole genome shotgun (WGS) entry which is preliminary data.</text>
</comment>
<reference evidence="2 3" key="1">
    <citation type="submission" date="2020-08" db="EMBL/GenBank/DDBJ databases">
        <title>Exploring microbial biodiversity for novel pathways involved in the catabolism of aromatic compounds derived from lignin.</title>
        <authorList>
            <person name="Elkins J."/>
        </authorList>
    </citation>
    <scope>NUCLEOTIDE SEQUENCE [LARGE SCALE GENOMIC DNA]</scope>
    <source>
        <strain evidence="2 3">B1D3A</strain>
    </source>
</reference>
<evidence type="ECO:0000313" key="2">
    <source>
        <dbReference type="EMBL" id="MBB5987673.1"/>
    </source>
</evidence>
<evidence type="ECO:0000313" key="3">
    <source>
        <dbReference type="Proteomes" id="UP001138540"/>
    </source>
</evidence>
<organism evidence="2 3">
    <name type="scientific">Sphingobium lignivorans</name>
    <dbReference type="NCBI Taxonomy" id="2735886"/>
    <lineage>
        <taxon>Bacteria</taxon>
        <taxon>Pseudomonadati</taxon>
        <taxon>Pseudomonadota</taxon>
        <taxon>Alphaproteobacteria</taxon>
        <taxon>Sphingomonadales</taxon>
        <taxon>Sphingomonadaceae</taxon>
        <taxon>Sphingobium</taxon>
    </lineage>
</organism>
<name>A0ABR6NK68_9SPHN</name>
<gene>
    <name evidence="2" type="ORF">HNP60_003647</name>
</gene>
<accession>A0ABR6NK68</accession>
<dbReference type="InterPro" id="IPR027266">
    <property type="entry name" value="TrmE/GcvT-like"/>
</dbReference>
<dbReference type="PANTHER" id="PTHR22602">
    <property type="entry name" value="TRANSFERASE CAF17, MITOCHONDRIAL-RELATED"/>
    <property type="match status" value="1"/>
</dbReference>
<keyword evidence="3" id="KW-1185">Reference proteome</keyword>
<keyword evidence="1" id="KW-0809">Transit peptide</keyword>